<evidence type="ECO:0000313" key="2">
    <source>
        <dbReference type="EMBL" id="MBB5564669.1"/>
    </source>
</evidence>
<reference evidence="2 3" key="1">
    <citation type="submission" date="2020-08" db="EMBL/GenBank/DDBJ databases">
        <title>Genomic Encyclopedia of Type Strains, Phase IV (KMG-V): Genome sequencing to study the core and pangenomes of soil and plant-associated prokaryotes.</title>
        <authorList>
            <person name="Whitman W."/>
        </authorList>
    </citation>
    <scope>NUCLEOTIDE SEQUENCE [LARGE SCALE GENOMIC DNA]</scope>
    <source>
        <strain evidence="2 3">SEMIA 4034</strain>
    </source>
</reference>
<dbReference type="AlphaFoldDB" id="A0A7W8XKM9"/>
<dbReference type="Proteomes" id="UP000528824">
    <property type="component" value="Unassembled WGS sequence"/>
</dbReference>
<accession>A0A7W8XKM9</accession>
<protein>
    <submittedName>
        <fullName evidence="2">Uncharacterized protein</fullName>
    </submittedName>
</protein>
<sequence length="64" mass="7174">MIVSSGSRGLYRETKVGTAETAPHHRRLAVQDKVAHYAGAKNRQRQSFNKARMEWTSISTTENG</sequence>
<name>A0A7W8XKM9_9HYPH</name>
<dbReference type="EMBL" id="JACHBC010000027">
    <property type="protein sequence ID" value="MBB5564669.1"/>
    <property type="molecule type" value="Genomic_DNA"/>
</dbReference>
<comment type="caution">
    <text evidence="2">The sequence shown here is derived from an EMBL/GenBank/DDBJ whole genome shotgun (WGS) entry which is preliminary data.</text>
</comment>
<feature type="region of interest" description="Disordered" evidence="1">
    <location>
        <begin position="39"/>
        <end position="64"/>
    </location>
</feature>
<evidence type="ECO:0000256" key="1">
    <source>
        <dbReference type="SAM" id="MobiDB-lite"/>
    </source>
</evidence>
<organism evidence="2 3">
    <name type="scientific">Rhizobium lentis</name>
    <dbReference type="NCBI Taxonomy" id="1138194"/>
    <lineage>
        <taxon>Bacteria</taxon>
        <taxon>Pseudomonadati</taxon>
        <taxon>Pseudomonadota</taxon>
        <taxon>Alphaproteobacteria</taxon>
        <taxon>Hyphomicrobiales</taxon>
        <taxon>Rhizobiaceae</taxon>
        <taxon>Rhizobium/Agrobacterium group</taxon>
        <taxon>Rhizobium</taxon>
    </lineage>
</organism>
<feature type="region of interest" description="Disordered" evidence="1">
    <location>
        <begin position="1"/>
        <end position="22"/>
    </location>
</feature>
<gene>
    <name evidence="2" type="ORF">GGI59_006378</name>
</gene>
<proteinExistence type="predicted"/>
<evidence type="ECO:0000313" key="3">
    <source>
        <dbReference type="Proteomes" id="UP000528824"/>
    </source>
</evidence>
<keyword evidence="3" id="KW-1185">Reference proteome</keyword>